<sequence length="115" mass="12645">MPTVEGLQFDYLLHLLEPGRFPFHRWRWELWHGSTLVASGWRLGRPDAGRALRIAASEFALRLFGLPVPPRDPRAGVGDLRPGTVERVSIGPTACVLVPRALERPVGTIAVGSLS</sequence>
<reference evidence="1" key="1">
    <citation type="submission" date="2020-02" db="EMBL/GenBank/DDBJ databases">
        <authorList>
            <person name="Meier V. D."/>
        </authorList>
    </citation>
    <scope>NUCLEOTIDE SEQUENCE</scope>
    <source>
        <strain evidence="1">AVDCRST_MAG69</strain>
    </source>
</reference>
<name>A0A6J4T118_9ACTN</name>
<protein>
    <submittedName>
        <fullName evidence="1">Uncharacterized protein</fullName>
    </submittedName>
</protein>
<dbReference type="EMBL" id="CADCVP010000267">
    <property type="protein sequence ID" value="CAA9510814.1"/>
    <property type="molecule type" value="Genomic_DNA"/>
</dbReference>
<accession>A0A6J4T118</accession>
<proteinExistence type="predicted"/>
<evidence type="ECO:0000313" key="1">
    <source>
        <dbReference type="EMBL" id="CAA9510814.1"/>
    </source>
</evidence>
<gene>
    <name evidence="1" type="ORF">AVDCRST_MAG69-2475</name>
</gene>
<organism evidence="1">
    <name type="scientific">uncultured Solirubrobacteraceae bacterium</name>
    <dbReference type="NCBI Taxonomy" id="1162706"/>
    <lineage>
        <taxon>Bacteria</taxon>
        <taxon>Bacillati</taxon>
        <taxon>Actinomycetota</taxon>
        <taxon>Thermoleophilia</taxon>
        <taxon>Solirubrobacterales</taxon>
        <taxon>Solirubrobacteraceae</taxon>
        <taxon>environmental samples</taxon>
    </lineage>
</organism>
<dbReference type="AlphaFoldDB" id="A0A6J4T118"/>